<evidence type="ECO:0000256" key="2">
    <source>
        <dbReference type="ARBA" id="ARBA00023015"/>
    </source>
</evidence>
<dbReference type="PANTHER" id="PTHR30118">
    <property type="entry name" value="HTH-TYPE TRANSCRIPTIONAL REGULATOR LEUO-RELATED"/>
    <property type="match status" value="1"/>
</dbReference>
<dbReference type="Gene3D" id="3.40.190.10">
    <property type="entry name" value="Periplasmic binding protein-like II"/>
    <property type="match status" value="2"/>
</dbReference>
<dbReference type="CDD" id="cd08417">
    <property type="entry name" value="PBP2_Nitroaromatics_like"/>
    <property type="match status" value="1"/>
</dbReference>
<dbReference type="Pfam" id="PF03466">
    <property type="entry name" value="LysR_substrate"/>
    <property type="match status" value="1"/>
</dbReference>
<keyword evidence="3" id="KW-0238">DNA-binding</keyword>
<evidence type="ECO:0000256" key="1">
    <source>
        <dbReference type="ARBA" id="ARBA00009437"/>
    </source>
</evidence>
<comment type="similarity">
    <text evidence="1">Belongs to the LysR transcriptional regulatory family.</text>
</comment>
<dbReference type="SUPFAM" id="SSF46785">
    <property type="entry name" value="Winged helix' DNA-binding domain"/>
    <property type="match status" value="1"/>
</dbReference>
<dbReference type="InterPro" id="IPR036388">
    <property type="entry name" value="WH-like_DNA-bd_sf"/>
</dbReference>
<dbReference type="SUPFAM" id="SSF53850">
    <property type="entry name" value="Periplasmic binding protein-like II"/>
    <property type="match status" value="1"/>
</dbReference>
<feature type="domain" description="HTH lysR-type" evidence="5">
    <location>
        <begin position="6"/>
        <end position="67"/>
    </location>
</feature>
<evidence type="ECO:0000313" key="6">
    <source>
        <dbReference type="EMBL" id="GAA4898784.1"/>
    </source>
</evidence>
<dbReference type="Gene3D" id="1.10.10.10">
    <property type="entry name" value="Winged helix-like DNA-binding domain superfamily/Winged helix DNA-binding domain"/>
    <property type="match status" value="1"/>
</dbReference>
<dbReference type="InterPro" id="IPR005119">
    <property type="entry name" value="LysR_subst-bd"/>
</dbReference>
<dbReference type="Pfam" id="PF00126">
    <property type="entry name" value="HTH_1"/>
    <property type="match status" value="1"/>
</dbReference>
<dbReference type="PANTHER" id="PTHR30118:SF7">
    <property type="entry name" value="TRANSCRIPTIONAL REGULATOR LYSR FAMILY"/>
    <property type="match status" value="1"/>
</dbReference>
<evidence type="ECO:0000256" key="4">
    <source>
        <dbReference type="ARBA" id="ARBA00023163"/>
    </source>
</evidence>
<gene>
    <name evidence="6" type="ORF">GCM10023333_35340</name>
</gene>
<accession>A0ABP9FLC9</accession>
<keyword evidence="7" id="KW-1185">Reference proteome</keyword>
<dbReference type="InterPro" id="IPR050389">
    <property type="entry name" value="LysR-type_TF"/>
</dbReference>
<dbReference type="RefSeq" id="WP_345336791.1">
    <property type="nucleotide sequence ID" value="NZ_BAABJZ010000100.1"/>
</dbReference>
<evidence type="ECO:0000313" key="7">
    <source>
        <dbReference type="Proteomes" id="UP001499988"/>
    </source>
</evidence>
<proteinExistence type="inferred from homology"/>
<organism evidence="6 7">
    <name type="scientific">Ferrimonas pelagia</name>
    <dbReference type="NCBI Taxonomy" id="1177826"/>
    <lineage>
        <taxon>Bacteria</taxon>
        <taxon>Pseudomonadati</taxon>
        <taxon>Pseudomonadota</taxon>
        <taxon>Gammaproteobacteria</taxon>
        <taxon>Alteromonadales</taxon>
        <taxon>Ferrimonadaceae</taxon>
        <taxon>Ferrimonas</taxon>
    </lineage>
</organism>
<name>A0ABP9FLC9_9GAMM</name>
<dbReference type="PROSITE" id="PS50931">
    <property type="entry name" value="HTH_LYSR"/>
    <property type="match status" value="1"/>
</dbReference>
<dbReference type="InterPro" id="IPR000847">
    <property type="entry name" value="LysR_HTH_N"/>
</dbReference>
<keyword evidence="4" id="KW-0804">Transcription</keyword>
<comment type="caution">
    <text evidence="6">The sequence shown here is derived from an EMBL/GenBank/DDBJ whole genome shotgun (WGS) entry which is preliminary data.</text>
</comment>
<reference evidence="7" key="1">
    <citation type="journal article" date="2019" name="Int. J. Syst. Evol. Microbiol.">
        <title>The Global Catalogue of Microorganisms (GCM) 10K type strain sequencing project: providing services to taxonomists for standard genome sequencing and annotation.</title>
        <authorList>
            <consortium name="The Broad Institute Genomics Platform"/>
            <consortium name="The Broad Institute Genome Sequencing Center for Infectious Disease"/>
            <person name="Wu L."/>
            <person name="Ma J."/>
        </authorList>
    </citation>
    <scope>NUCLEOTIDE SEQUENCE [LARGE SCALE GENOMIC DNA]</scope>
    <source>
        <strain evidence="7">JCM 18401</strain>
    </source>
</reference>
<dbReference type="InterPro" id="IPR036390">
    <property type="entry name" value="WH_DNA-bd_sf"/>
</dbReference>
<dbReference type="Proteomes" id="UP001499988">
    <property type="component" value="Unassembled WGS sequence"/>
</dbReference>
<dbReference type="InterPro" id="IPR037402">
    <property type="entry name" value="YidZ_PBP2"/>
</dbReference>
<evidence type="ECO:0000259" key="5">
    <source>
        <dbReference type="PROSITE" id="PS50931"/>
    </source>
</evidence>
<dbReference type="EMBL" id="BAABJZ010000100">
    <property type="protein sequence ID" value="GAA4898784.1"/>
    <property type="molecule type" value="Genomic_DNA"/>
</dbReference>
<evidence type="ECO:0000256" key="3">
    <source>
        <dbReference type="ARBA" id="ARBA00023125"/>
    </source>
</evidence>
<sequence>MDLTRIDLNLLQLMLILLEERSVTGAAARLHLSQSAVSKQLGKLRQQLGKALDDPLFVRNAQGLMPTPKAQAMEGDLRAWLLAASRLLQPQGFDPLRDQQSFRVALAETAFHPIVPLLPPLAQQAPGLHLNMVPQPANQFEQLKHGQLDLLILPRDTDPRVHYPWHVDHLPSELSGQELYRSRHSCLLRHDHPALQRPWDLAAMLALKQIHIWVEGSEFWLMDQVLATMGHKRDPGARVPDFHSAAVMARHSDMMFVCDGNFGAQLQTRFQLASLPLPFELAAISYRMLWPKLRDADPAHQWLRQFLLRQCEALRDEPGDSGNQ</sequence>
<keyword evidence="2" id="KW-0805">Transcription regulation</keyword>
<protein>
    <submittedName>
        <fullName evidence="6">LysR family transcriptional regulator</fullName>
    </submittedName>
</protein>